<dbReference type="GO" id="GO:0035312">
    <property type="term" value="F:5'-3' DNA exonuclease activity"/>
    <property type="evidence" value="ECO:0007669"/>
    <property type="project" value="TreeGrafter"/>
</dbReference>
<name>A0A1F7Z330_9BACT</name>
<dbReference type="AlphaFoldDB" id="A0A1F7Z330"/>
<dbReference type="Pfam" id="PF02811">
    <property type="entry name" value="PHP"/>
    <property type="match status" value="1"/>
</dbReference>
<evidence type="ECO:0000259" key="1">
    <source>
        <dbReference type="SMART" id="SM00481"/>
    </source>
</evidence>
<dbReference type="InterPro" id="IPR016195">
    <property type="entry name" value="Pol/histidinol_Pase-like"/>
</dbReference>
<dbReference type="EMBL" id="MGGR01000013">
    <property type="protein sequence ID" value="OGM33850.1"/>
    <property type="molecule type" value="Genomic_DNA"/>
</dbReference>
<feature type="domain" description="Polymerase/histidinol phosphatase N-terminal" evidence="1">
    <location>
        <begin position="13"/>
        <end position="78"/>
    </location>
</feature>
<dbReference type="InterPro" id="IPR004013">
    <property type="entry name" value="PHP_dom"/>
</dbReference>
<dbReference type="InterPro" id="IPR003141">
    <property type="entry name" value="Pol/His_phosphatase_N"/>
</dbReference>
<protein>
    <recommendedName>
        <fullName evidence="1">Polymerase/histidinol phosphatase N-terminal domain-containing protein</fullName>
    </recommendedName>
</protein>
<accession>A0A1F7Z330</accession>
<evidence type="ECO:0000313" key="3">
    <source>
        <dbReference type="Proteomes" id="UP000177169"/>
    </source>
</evidence>
<dbReference type="InterPro" id="IPR052018">
    <property type="entry name" value="PHP_domain"/>
</dbReference>
<proteinExistence type="predicted"/>
<gene>
    <name evidence="2" type="ORF">A3D01_02670</name>
</gene>
<dbReference type="SUPFAM" id="SSF89550">
    <property type="entry name" value="PHP domain-like"/>
    <property type="match status" value="1"/>
</dbReference>
<comment type="caution">
    <text evidence="2">The sequence shown here is derived from an EMBL/GenBank/DDBJ whole genome shotgun (WGS) entry which is preliminary data.</text>
</comment>
<dbReference type="SMART" id="SM00481">
    <property type="entry name" value="POLIIIAc"/>
    <property type="match status" value="1"/>
</dbReference>
<dbReference type="PANTHER" id="PTHR42924">
    <property type="entry name" value="EXONUCLEASE"/>
    <property type="match status" value="1"/>
</dbReference>
<dbReference type="PANTHER" id="PTHR42924:SF3">
    <property type="entry name" value="POLYMERASE_HISTIDINOL PHOSPHATASE N-TERMINAL DOMAIN-CONTAINING PROTEIN"/>
    <property type="match status" value="1"/>
</dbReference>
<dbReference type="Proteomes" id="UP000177169">
    <property type="component" value="Unassembled WGS sequence"/>
</dbReference>
<reference evidence="2 3" key="1">
    <citation type="journal article" date="2016" name="Nat. Commun.">
        <title>Thousands of microbial genomes shed light on interconnected biogeochemical processes in an aquifer system.</title>
        <authorList>
            <person name="Anantharaman K."/>
            <person name="Brown C.T."/>
            <person name="Hug L.A."/>
            <person name="Sharon I."/>
            <person name="Castelle C.J."/>
            <person name="Probst A.J."/>
            <person name="Thomas B.C."/>
            <person name="Singh A."/>
            <person name="Wilkins M.J."/>
            <person name="Karaoz U."/>
            <person name="Brodie E.L."/>
            <person name="Williams K.H."/>
            <person name="Hubbard S.S."/>
            <person name="Banfield J.F."/>
        </authorList>
    </citation>
    <scope>NUCLEOTIDE SEQUENCE [LARGE SCALE GENOMIC DNA]</scope>
</reference>
<evidence type="ECO:0000313" key="2">
    <source>
        <dbReference type="EMBL" id="OGM33850.1"/>
    </source>
</evidence>
<dbReference type="Gene3D" id="3.20.20.140">
    <property type="entry name" value="Metal-dependent hydrolases"/>
    <property type="match status" value="1"/>
</dbReference>
<dbReference type="GO" id="GO:0004534">
    <property type="term" value="F:5'-3' RNA exonuclease activity"/>
    <property type="evidence" value="ECO:0007669"/>
    <property type="project" value="TreeGrafter"/>
</dbReference>
<organism evidence="2 3">
    <name type="scientific">Candidatus Woesebacteria bacterium RIFCSPHIGHO2_02_FULL_39_13</name>
    <dbReference type="NCBI Taxonomy" id="1802505"/>
    <lineage>
        <taxon>Bacteria</taxon>
        <taxon>Candidatus Woeseibacteriota</taxon>
    </lineage>
</organism>
<sequence length="341" mass="39312">MKFKETTSKYQTLHSHTIVSDGLMSYKEVLEVCESNNIGVVAFTDHDSVPKESRVKELVDRKNNKTKWIIGIEISADKPDDFDKKFTPHIVGLFVNPYDANLLKHCKLAQEARKERMSRIVKNLNKIGFIVTEKDCLAASKGEAVGSPHIVQAIKSKKENIILIEKLRVQMKRDAKDNKILKEKYDKMIKRGVDQYPYVLFLSSDSYIQGIYVNYLYRIDLDTSVKLIRDAGGLAFFAHWFTEIEDCDAYLMEKLLKENRIDGAETIYGFYDNIKKDFIKQREILQSLIKKYNRLESGGVDAHNKNQIEDFAKDEWYAGLTIGMTERILSSGKVDKKWSSL</sequence>
<dbReference type="STRING" id="1802505.A3D01_02670"/>
<dbReference type="Gene3D" id="1.10.150.650">
    <property type="match status" value="1"/>
</dbReference>